<accession>A0A193FMZ0</accession>
<evidence type="ECO:0000256" key="3">
    <source>
        <dbReference type="SAM" id="Phobius"/>
    </source>
</evidence>
<evidence type="ECO:0000256" key="2">
    <source>
        <dbReference type="SAM" id="MobiDB-lite"/>
    </source>
</evidence>
<name>A0A193FMZ0_9BORD</name>
<dbReference type="OrthoDB" id="9758229at2"/>
<dbReference type="PANTHER" id="PTHR36153">
    <property type="entry name" value="INNER MEMBRANE PROTEIN-RELATED"/>
    <property type="match status" value="1"/>
</dbReference>
<proteinExistence type="predicted"/>
<evidence type="ECO:0000313" key="7">
    <source>
        <dbReference type="Proteomes" id="UP000091897"/>
    </source>
</evidence>
<sequence length="1309" mass="143687">MIKKLLVVIAWLLGLLLLALGCWVLGLYQGWPLWRSVALFLGVIVGLWLLWWLRGRWLAWRLRRRLARPVGTTTVSTARLDADWRAGLAALKQSRLSRFGSPLYVLPWYLILGPRDAAKDELLRRVAGTAPVQGQGDDPAVLQWWLLRNGVVLDPTAEMPDEQQAPDSPQWRRLLHWMMRTRRREPLNGLILAFNAVWLADGTDAELNEAGQGLRKRLDELTRIYDARIPVYIVLTGCQAIPGFSAWAASLGPDVTRHAMGYQNATPNASVTQFISDAFNSIVHRMFDLRVLQGVHGLPAADAFALPERMAPLAKQLAKVLRSAFQPTPYAETPLMRGLFLTGQAPGSDRGQPGWFSPGLFHSALPAQRHAWRPVERWRIWRRVLRHAVVIAWLAACVGVGIFLIHAGNTAREEIRVAAAQGYGDPDFSGPMSGDLHALQGERAAIHALRARPAWQQRWMPFQWRVNTVERALMTRFVGQFHREVIAADLDPLLIKSLPQLANGQNDTLLAAWAQTLVRRLNLLDAALKGQDVYALPAPGSELPVLLASAHQTLGDPMDGILLGDMYRDYLTWQGNRQLLQDESRGLRQVLASLGLTDRTTRWIYAWVDMQGSLKPVRMTDFWDIPDRPGLPIIPAALTPEGERAASGFLDELGRATGDTAEWAARRREFQQHYQSAGLEAWFEFADVFPHVPDLLPDGASRRAVMSILLTRNDPYLRLMRQLAAVGDRLPLGTRPDWIVQASKLDALNGLAYADPAAGALQEVGVVQRFGGEVIKALPQGGSLNQGLNQLKNDSAALQLLQAYRKGVRDTITPLQQGDGTAMKAAVEIWSYGHDPNVKNVPLIDAKTALDTLHKQQGALGTRTHVVWDIAGGPLDFVLDYAARSAGCRLQQQWENTVLSAVQGVSDAELANQLLYGERGQVKAFMDGDVKYFVDQDAVRFQARAADDKKVPLNGQFFAFASMTQLRQVALATQQLQSKRSADEAQALTQQQAELEKQIAKLQATTGTVTLNTVPPQTNPTAQVLPLSVTLSLQCASGTLTLENLNFPNSGVFPWSMQTCGDTTLRIHYANFDLTRQWTGAQGFVDFLREFASGQRRYTPADFPDQRDDMTRAGIQYLVVTYRQQGQAPLVGAFSQAATLGSQMEGIKARLALLQPGTAPGSTMPPPASAPSVPQRIVAYCMGPVNDIGPDLAPPPPPVIPVPTAPPRTATPAPAPHPRRSAPPPPAPKPAAASGPYAVQVGIFAHPESVLDALKKNGYAVQDSAITIKGEAYRQIRAVGYANRDAADSAAEKIGGLLRLKPVVISLDE</sequence>
<organism evidence="6 8">
    <name type="scientific">Bordetella bronchialis</name>
    <dbReference type="NCBI Taxonomy" id="463025"/>
    <lineage>
        <taxon>Bacteria</taxon>
        <taxon>Pseudomonadati</taxon>
        <taxon>Pseudomonadota</taxon>
        <taxon>Betaproteobacteria</taxon>
        <taxon>Burkholderiales</taxon>
        <taxon>Alcaligenaceae</taxon>
        <taxon>Bordetella</taxon>
    </lineage>
</organism>
<dbReference type="EMBL" id="CP016171">
    <property type="protein sequence ID" value="ANN73682.1"/>
    <property type="molecule type" value="Genomic_DNA"/>
</dbReference>
<dbReference type="GO" id="GO:0042834">
    <property type="term" value="F:peptidoglycan binding"/>
    <property type="evidence" value="ECO:0007669"/>
    <property type="project" value="InterPro"/>
</dbReference>
<protein>
    <recommendedName>
        <fullName evidence="4">SPOR domain-containing protein</fullName>
    </recommendedName>
</protein>
<evidence type="ECO:0000259" key="4">
    <source>
        <dbReference type="PROSITE" id="PS51724"/>
    </source>
</evidence>
<dbReference type="Proteomes" id="UP000092213">
    <property type="component" value="Chromosome"/>
</dbReference>
<dbReference type="InterPro" id="IPR053156">
    <property type="entry name" value="T6SS_TssM-like"/>
</dbReference>
<dbReference type="RefSeq" id="WP_066355269.1">
    <property type="nucleotide sequence ID" value="NZ_CBCSFJ010000011.1"/>
</dbReference>
<feature type="region of interest" description="Disordered" evidence="2">
    <location>
        <begin position="1191"/>
        <end position="1233"/>
    </location>
</feature>
<reference evidence="7 8" key="1">
    <citation type="submission" date="2016-06" db="EMBL/GenBank/DDBJ databases">
        <title>Complete genome sequences of Bordetella bronchialis and Bordetella flabilis.</title>
        <authorList>
            <person name="LiPuma J.J."/>
            <person name="Spilker T."/>
        </authorList>
    </citation>
    <scope>NUCLEOTIDE SEQUENCE [LARGE SCALE GENOMIC DNA]</scope>
    <source>
        <strain evidence="6 8">AU17976</strain>
        <strain evidence="5 7">AU3182</strain>
    </source>
</reference>
<dbReference type="Pfam" id="PF14331">
    <property type="entry name" value="IcmF-related_N"/>
    <property type="match status" value="1"/>
</dbReference>
<dbReference type="PROSITE" id="PS51257">
    <property type="entry name" value="PROKAR_LIPOPROTEIN"/>
    <property type="match status" value="1"/>
</dbReference>
<evidence type="ECO:0000256" key="1">
    <source>
        <dbReference type="SAM" id="Coils"/>
    </source>
</evidence>
<dbReference type="Proteomes" id="UP000091897">
    <property type="component" value="Chromosome"/>
</dbReference>
<evidence type="ECO:0000313" key="8">
    <source>
        <dbReference type="Proteomes" id="UP000092213"/>
    </source>
</evidence>
<feature type="coiled-coil region" evidence="1">
    <location>
        <begin position="978"/>
        <end position="1005"/>
    </location>
</feature>
<dbReference type="InterPro" id="IPR007730">
    <property type="entry name" value="SPOR-like_dom"/>
</dbReference>
<dbReference type="STRING" id="463025.BAU08_22050"/>
<gene>
    <name evidence="5" type="ORF">BAU06_21515</name>
    <name evidence="6" type="ORF">BAU08_22050</name>
</gene>
<evidence type="ECO:0000313" key="5">
    <source>
        <dbReference type="EMBL" id="ANN68541.1"/>
    </source>
</evidence>
<keyword evidence="3" id="KW-0472">Membrane</keyword>
<feature type="compositionally biased region" description="Pro residues" evidence="2">
    <location>
        <begin position="1213"/>
        <end position="1229"/>
    </location>
</feature>
<keyword evidence="3" id="KW-0812">Transmembrane</keyword>
<keyword evidence="3" id="KW-1133">Transmembrane helix</keyword>
<feature type="domain" description="SPOR" evidence="4">
    <location>
        <begin position="1231"/>
        <end position="1307"/>
    </location>
</feature>
<feature type="compositionally biased region" description="Pro residues" evidence="2">
    <location>
        <begin position="1192"/>
        <end position="1206"/>
    </location>
</feature>
<dbReference type="InterPro" id="IPR025743">
    <property type="entry name" value="TssM1_N"/>
</dbReference>
<keyword evidence="7" id="KW-1185">Reference proteome</keyword>
<evidence type="ECO:0000313" key="6">
    <source>
        <dbReference type="EMBL" id="ANN73682.1"/>
    </source>
</evidence>
<feature type="transmembrane region" description="Helical" evidence="3">
    <location>
        <begin position="31"/>
        <end position="53"/>
    </location>
</feature>
<dbReference type="EMBL" id="CP016170">
    <property type="protein sequence ID" value="ANN68541.1"/>
    <property type="molecule type" value="Genomic_DNA"/>
</dbReference>
<dbReference type="PROSITE" id="PS51724">
    <property type="entry name" value="SPOR"/>
    <property type="match status" value="1"/>
</dbReference>
<keyword evidence="1" id="KW-0175">Coiled coil</keyword>
<dbReference type="KEGG" id="bbro:BAU06_21515"/>
<feature type="transmembrane region" description="Helical" evidence="3">
    <location>
        <begin position="384"/>
        <end position="405"/>
    </location>
</feature>
<dbReference type="PANTHER" id="PTHR36153:SF1">
    <property type="entry name" value="TYPE VI SECRETION SYSTEM COMPONENT TSSM1"/>
    <property type="match status" value="1"/>
</dbReference>